<dbReference type="PANTHER" id="PTHR42915">
    <property type="entry name" value="HYPOTHETICAL 460 KDA PROTEIN IN FEUA-SIGW INTERGENIC REGION [PRECURSOR]"/>
    <property type="match status" value="1"/>
</dbReference>
<dbReference type="Proteomes" id="UP001611383">
    <property type="component" value="Chromosome"/>
</dbReference>
<evidence type="ECO:0000313" key="4">
    <source>
        <dbReference type="Proteomes" id="UP001611383"/>
    </source>
</evidence>
<evidence type="ECO:0000259" key="1">
    <source>
        <dbReference type="Pfam" id="PF07075"/>
    </source>
</evidence>
<protein>
    <submittedName>
        <fullName evidence="3">DUF1343 domain-containing protein</fullName>
    </submittedName>
</protein>
<dbReference type="PIRSF" id="PIRSF016719">
    <property type="entry name" value="UCP016719"/>
    <property type="match status" value="1"/>
</dbReference>
<dbReference type="RefSeq" id="WP_395805076.1">
    <property type="nucleotide sequence ID" value="NZ_CP043494.1"/>
</dbReference>
<dbReference type="Pfam" id="PF20732">
    <property type="entry name" value="NamZ_C"/>
    <property type="match status" value="1"/>
</dbReference>
<dbReference type="Gene3D" id="3.90.1150.140">
    <property type="match status" value="1"/>
</dbReference>
<organism evidence="3 4">
    <name type="scientific">Archangium minus</name>
    <dbReference type="NCBI Taxonomy" id="83450"/>
    <lineage>
        <taxon>Bacteria</taxon>
        <taxon>Pseudomonadati</taxon>
        <taxon>Myxococcota</taxon>
        <taxon>Myxococcia</taxon>
        <taxon>Myxococcales</taxon>
        <taxon>Cystobacterineae</taxon>
        <taxon>Archangiaceae</taxon>
        <taxon>Archangium</taxon>
    </lineage>
</organism>
<gene>
    <name evidence="3" type="ORF">F0U60_30820</name>
</gene>
<feature type="domain" description="Peptidoglycan beta-N-acetylmuramidase NamZ C-terminal" evidence="2">
    <location>
        <begin position="232"/>
        <end position="393"/>
    </location>
</feature>
<dbReference type="Pfam" id="PF07075">
    <property type="entry name" value="NamZ_N"/>
    <property type="match status" value="1"/>
</dbReference>
<proteinExistence type="predicted"/>
<evidence type="ECO:0000259" key="2">
    <source>
        <dbReference type="Pfam" id="PF20732"/>
    </source>
</evidence>
<dbReference type="PANTHER" id="PTHR42915:SF1">
    <property type="entry name" value="PEPTIDOGLYCAN BETA-N-ACETYLMURAMIDASE NAMZ"/>
    <property type="match status" value="1"/>
</dbReference>
<dbReference type="InterPro" id="IPR048503">
    <property type="entry name" value="NamZ_C"/>
</dbReference>
<accession>A0ABY9WY21</accession>
<reference evidence="3 4" key="1">
    <citation type="submission" date="2019-08" db="EMBL/GenBank/DDBJ databases">
        <title>Archangium and Cystobacter genomes.</title>
        <authorList>
            <person name="Chen I.-C.K."/>
            <person name="Wielgoss S."/>
        </authorList>
    </citation>
    <scope>NUCLEOTIDE SEQUENCE [LARGE SCALE GENOMIC DNA]</scope>
    <source>
        <strain evidence="3 4">Cbm 6</strain>
    </source>
</reference>
<keyword evidence="4" id="KW-1185">Reference proteome</keyword>
<dbReference type="Gene3D" id="3.40.50.12170">
    <property type="entry name" value="Uncharacterised protein PF07075, DUF1343"/>
    <property type="match status" value="1"/>
</dbReference>
<dbReference type="EMBL" id="CP043494">
    <property type="protein sequence ID" value="WNG48046.1"/>
    <property type="molecule type" value="Genomic_DNA"/>
</dbReference>
<evidence type="ECO:0000313" key="3">
    <source>
        <dbReference type="EMBL" id="WNG48046.1"/>
    </source>
</evidence>
<name>A0ABY9WY21_9BACT</name>
<feature type="domain" description="Peptidoglycan beta-N-acetylmuramidase NamZ N-terminal" evidence="1">
    <location>
        <begin position="24"/>
        <end position="228"/>
    </location>
</feature>
<sequence length="397" mass="44082">MTRVKTGLDVWVEQGFAPLKGKRVGAIVNPTSVDSRFRHLADLLVQAPGVKLAALFGPEHGVRGEAQYMVAVGDARDRRTGVPVHSLYGSTFESLSPRPEWLEGLDALVFDIQDVGSRYYTYVYTMALAMKAAGKAKIPFYVLDRPNPLNGVAIEGNLVGERYRSFVGLYPIPNRHGMTAGELARLFNDEQGFGCDLTVVPMEGWRREFFWSDTGLPFISPSPNMPTPDTALVYPGMCQGEGTNVSEGRGTCRPFEQFGAPWVDSDALIARLEREKLPGVRFRAVGFTPTFDKYKGESCNGAFIHVTDRDSFLPLRTGIAIFQALYELGKGSGFAWREDAYEFVDDVPAFDLLCGTDQVRKGIEAGWPLDRLLEGFETQARDFAKRRERHLLYALGS</sequence>
<dbReference type="InterPro" id="IPR008302">
    <property type="entry name" value="NamZ"/>
</dbReference>
<dbReference type="InterPro" id="IPR048502">
    <property type="entry name" value="NamZ_N"/>
</dbReference>